<keyword evidence="1" id="KW-1133">Transmembrane helix</keyword>
<name>A0A7C4XNG6_UNCKA</name>
<evidence type="ECO:0000313" key="3">
    <source>
        <dbReference type="EMBL" id="HGW29573.1"/>
    </source>
</evidence>
<dbReference type="GO" id="GO:0015627">
    <property type="term" value="C:type II protein secretion system complex"/>
    <property type="evidence" value="ECO:0007669"/>
    <property type="project" value="TreeGrafter"/>
</dbReference>
<feature type="transmembrane region" description="Helical" evidence="1">
    <location>
        <begin position="26"/>
        <end position="44"/>
    </location>
</feature>
<gene>
    <name evidence="3" type="ORF">ENR63_01465</name>
</gene>
<comment type="caution">
    <text evidence="3">The sequence shown here is derived from an EMBL/GenBank/DDBJ whole genome shotgun (WGS) entry which is preliminary data.</text>
</comment>
<dbReference type="Pfam" id="PF10531">
    <property type="entry name" value="SLBB"/>
    <property type="match status" value="1"/>
</dbReference>
<dbReference type="EMBL" id="DSRT01000074">
    <property type="protein sequence ID" value="HGW29573.1"/>
    <property type="molecule type" value="Genomic_DNA"/>
</dbReference>
<dbReference type="PANTHER" id="PTHR21180">
    <property type="entry name" value="ENDONUCLEASE/EXONUCLEASE/PHOSPHATASE FAMILY DOMAIN-CONTAINING PROTEIN 1"/>
    <property type="match status" value="1"/>
</dbReference>
<organism evidence="3">
    <name type="scientific">candidate division WWE3 bacterium</name>
    <dbReference type="NCBI Taxonomy" id="2053526"/>
    <lineage>
        <taxon>Bacteria</taxon>
        <taxon>Katanobacteria</taxon>
    </lineage>
</organism>
<sequence>MFEDLKHYAASFAWRSYIQAIIKGKIWILVLTAVSVVGVVFYLVNLDSQKENSQEVVADGRLPIAEVSEPKAAGDIKVFCDVSGAVVNPGVYELKSNPRVIDALKSAGGLSKESDFSWIAVNLNLSKLLEDECKVYIPFVWDTYSSNNVKPSSIVEFHDSIQQDISVNDEDNNLESRASNSAVSNKVNLNSGTEEELKELKGIGDVYARRIVENRPYKDFEDFATKTKFSTSLLNSLKDLVSF</sequence>
<reference evidence="3" key="1">
    <citation type="journal article" date="2020" name="mSystems">
        <title>Genome- and Community-Level Interaction Insights into Carbon Utilization and Element Cycling Functions of Hydrothermarchaeota in Hydrothermal Sediment.</title>
        <authorList>
            <person name="Zhou Z."/>
            <person name="Liu Y."/>
            <person name="Xu W."/>
            <person name="Pan J."/>
            <person name="Luo Z.H."/>
            <person name="Li M."/>
        </authorList>
    </citation>
    <scope>NUCLEOTIDE SEQUENCE [LARGE SCALE GENOMIC DNA]</scope>
    <source>
        <strain evidence="3">SpSt-417</strain>
    </source>
</reference>
<keyword evidence="1" id="KW-0812">Transmembrane</keyword>
<accession>A0A7C4XNG6</accession>
<proteinExistence type="predicted"/>
<protein>
    <recommendedName>
        <fullName evidence="2">Soluble ligand binding domain-containing protein</fullName>
    </recommendedName>
</protein>
<dbReference type="InterPro" id="IPR019554">
    <property type="entry name" value="Soluble_ligand-bd"/>
</dbReference>
<dbReference type="InterPro" id="IPR051675">
    <property type="entry name" value="Endo/Exo/Phosphatase_dom_1"/>
</dbReference>
<dbReference type="AlphaFoldDB" id="A0A7C4XNG6"/>
<keyword evidence="1" id="KW-0472">Membrane</keyword>
<feature type="domain" description="Soluble ligand binding" evidence="2">
    <location>
        <begin position="81"/>
        <end position="115"/>
    </location>
</feature>
<evidence type="ECO:0000259" key="2">
    <source>
        <dbReference type="Pfam" id="PF10531"/>
    </source>
</evidence>
<dbReference type="Gene3D" id="1.10.150.320">
    <property type="entry name" value="Photosystem II 12 kDa extrinsic protein"/>
    <property type="match status" value="1"/>
</dbReference>
<dbReference type="Pfam" id="PF12836">
    <property type="entry name" value="HHH_3"/>
    <property type="match status" value="1"/>
</dbReference>
<dbReference type="SUPFAM" id="SSF81585">
    <property type="entry name" value="PsbU/PolX domain-like"/>
    <property type="match status" value="1"/>
</dbReference>
<dbReference type="GO" id="GO:0015628">
    <property type="term" value="P:protein secretion by the type II secretion system"/>
    <property type="evidence" value="ECO:0007669"/>
    <property type="project" value="TreeGrafter"/>
</dbReference>
<evidence type="ECO:0000256" key="1">
    <source>
        <dbReference type="SAM" id="Phobius"/>
    </source>
</evidence>
<dbReference type="PANTHER" id="PTHR21180:SF32">
    <property type="entry name" value="ENDONUCLEASE_EXONUCLEASE_PHOSPHATASE FAMILY DOMAIN-CONTAINING PROTEIN 1"/>
    <property type="match status" value="1"/>
</dbReference>